<keyword evidence="3" id="KW-1185">Reference proteome</keyword>
<organism evidence="2 3">
    <name type="scientific">Streptococcus ovuberis</name>
    <dbReference type="NCBI Taxonomy" id="1936207"/>
    <lineage>
        <taxon>Bacteria</taxon>
        <taxon>Bacillati</taxon>
        <taxon>Bacillota</taxon>
        <taxon>Bacilli</taxon>
        <taxon>Lactobacillales</taxon>
        <taxon>Streptococcaceae</taxon>
        <taxon>Streptococcus</taxon>
    </lineage>
</organism>
<proteinExistence type="predicted"/>
<comment type="caution">
    <text evidence="2">The sequence shown here is derived from an EMBL/GenBank/DDBJ whole genome shotgun (WGS) entry which is preliminary data.</text>
</comment>
<dbReference type="AlphaFoldDB" id="A0A7X6N0P9"/>
<sequence length="81" mass="9108">MDLILELLCSGLVIGADALMEKSQESWLRRSFQILVWLGFTIAGTVFFSLTIWLWAYSLMFLKKLGLTALIVIRLSLGIAT</sequence>
<evidence type="ECO:0000313" key="2">
    <source>
        <dbReference type="EMBL" id="NKZ21381.1"/>
    </source>
</evidence>
<gene>
    <name evidence="2" type="ORF">HF992_11265</name>
</gene>
<keyword evidence="1" id="KW-0812">Transmembrane</keyword>
<dbReference type="EMBL" id="JAAXPR010000035">
    <property type="protein sequence ID" value="NKZ21381.1"/>
    <property type="molecule type" value="Genomic_DNA"/>
</dbReference>
<evidence type="ECO:0000313" key="3">
    <source>
        <dbReference type="Proteomes" id="UP000522720"/>
    </source>
</evidence>
<keyword evidence="1" id="KW-1133">Transmembrane helix</keyword>
<protein>
    <submittedName>
        <fullName evidence="2">Uncharacterized protein</fullName>
    </submittedName>
</protein>
<keyword evidence="1" id="KW-0472">Membrane</keyword>
<accession>A0A7X6N0P9</accession>
<dbReference type="RefSeq" id="WP_168550108.1">
    <property type="nucleotide sequence ID" value="NZ_JAAXPR010000035.1"/>
</dbReference>
<reference evidence="2 3" key="1">
    <citation type="submission" date="2020-04" db="EMBL/GenBank/DDBJ databases">
        <title>MicrobeNet Type strains.</title>
        <authorList>
            <person name="Nicholson A.C."/>
        </authorList>
    </citation>
    <scope>NUCLEOTIDE SEQUENCE [LARGE SCALE GENOMIC DNA]</scope>
    <source>
        <strain evidence="2 3">CCUG 69612</strain>
    </source>
</reference>
<dbReference type="Proteomes" id="UP000522720">
    <property type="component" value="Unassembled WGS sequence"/>
</dbReference>
<evidence type="ECO:0000256" key="1">
    <source>
        <dbReference type="SAM" id="Phobius"/>
    </source>
</evidence>
<name>A0A7X6N0P9_9STRE</name>
<feature type="transmembrane region" description="Helical" evidence="1">
    <location>
        <begin position="34"/>
        <end position="56"/>
    </location>
</feature>